<reference evidence="2 3" key="1">
    <citation type="journal article" date="2019" name="Int. J. Syst. Evol. Microbiol.">
        <title>The Global Catalogue of Microorganisms (GCM) 10K type strain sequencing project: providing services to taxonomists for standard genome sequencing and annotation.</title>
        <authorList>
            <consortium name="The Broad Institute Genomics Platform"/>
            <consortium name="The Broad Institute Genome Sequencing Center for Infectious Disease"/>
            <person name="Wu L."/>
            <person name="Ma J."/>
        </authorList>
    </citation>
    <scope>NUCLEOTIDE SEQUENCE [LARGE SCALE GENOMIC DNA]</scope>
    <source>
        <strain evidence="2 3">JCM 14560</strain>
    </source>
</reference>
<proteinExistence type="predicted"/>
<protein>
    <recommendedName>
        <fullName evidence="4">Tetracycline repressor TetR C-terminal domain-containing protein</fullName>
    </recommendedName>
</protein>
<name>A0ABN3A3J5_9ACTN</name>
<keyword evidence="3" id="KW-1185">Reference proteome</keyword>
<feature type="region of interest" description="Disordered" evidence="1">
    <location>
        <begin position="71"/>
        <end position="121"/>
    </location>
</feature>
<comment type="caution">
    <text evidence="2">The sequence shown here is derived from an EMBL/GenBank/DDBJ whole genome shotgun (WGS) entry which is preliminary data.</text>
</comment>
<dbReference type="RefSeq" id="WP_344468267.1">
    <property type="nucleotide sequence ID" value="NZ_BAAANT010000037.1"/>
</dbReference>
<feature type="compositionally biased region" description="Low complexity" evidence="1">
    <location>
        <begin position="71"/>
        <end position="80"/>
    </location>
</feature>
<evidence type="ECO:0000313" key="2">
    <source>
        <dbReference type="EMBL" id="GAA2153225.1"/>
    </source>
</evidence>
<organism evidence="2 3">
    <name type="scientific">Kitasatospora kazusensis</name>
    <dbReference type="NCBI Taxonomy" id="407974"/>
    <lineage>
        <taxon>Bacteria</taxon>
        <taxon>Bacillati</taxon>
        <taxon>Actinomycetota</taxon>
        <taxon>Actinomycetes</taxon>
        <taxon>Kitasatosporales</taxon>
        <taxon>Streptomycetaceae</taxon>
        <taxon>Kitasatospora</taxon>
    </lineage>
</organism>
<dbReference type="Proteomes" id="UP001422759">
    <property type="component" value="Unassembled WGS sequence"/>
</dbReference>
<evidence type="ECO:0008006" key="4">
    <source>
        <dbReference type="Google" id="ProtNLM"/>
    </source>
</evidence>
<gene>
    <name evidence="2" type="ORF">GCM10009760_50700</name>
</gene>
<accession>A0ABN3A3J5</accession>
<dbReference type="EMBL" id="BAAANT010000037">
    <property type="protein sequence ID" value="GAA2153225.1"/>
    <property type="molecule type" value="Genomic_DNA"/>
</dbReference>
<evidence type="ECO:0000313" key="3">
    <source>
        <dbReference type="Proteomes" id="UP001422759"/>
    </source>
</evidence>
<evidence type="ECO:0000256" key="1">
    <source>
        <dbReference type="SAM" id="MobiDB-lite"/>
    </source>
</evidence>
<sequence>MIDPANPSRLPATRTHWALVHPLLAALSEAGVPMRAGDLDQLQQAAALGPEFVHAVARWIHAAHATGGPVPAAAPGTVAPAPAPPGPVTAAPEHRHLRQIGPRPTAPALAAGPTERGRQAS</sequence>